<dbReference type="AlphaFoldDB" id="A0A285VA52"/>
<dbReference type="OrthoDB" id="5196084at2"/>
<proteinExistence type="predicted"/>
<dbReference type="RefSeq" id="WP_097194978.1">
    <property type="nucleotide sequence ID" value="NZ_OBQI01000003.1"/>
</dbReference>
<evidence type="ECO:0000313" key="2">
    <source>
        <dbReference type="EMBL" id="SOC49381.1"/>
    </source>
</evidence>
<accession>A0A285VA52</accession>
<evidence type="ECO:0000256" key="1">
    <source>
        <dbReference type="SAM" id="MobiDB-lite"/>
    </source>
</evidence>
<name>A0A285VA52_9ACTN</name>
<keyword evidence="3" id="KW-1185">Reference proteome</keyword>
<sequence length="63" mass="6710">MTEHRPDTDEHSEPGGSPTQGQHDLIRKPVTPGTDDGDTAAVPGAYEADDDERERGKAVKPGN</sequence>
<reference evidence="3" key="1">
    <citation type="submission" date="2017-08" db="EMBL/GenBank/DDBJ databases">
        <authorList>
            <person name="Varghese N."/>
            <person name="Submissions S."/>
        </authorList>
    </citation>
    <scope>NUCLEOTIDE SEQUENCE [LARGE SCALE GENOMIC DNA]</scope>
    <source>
        <strain evidence="3">DSM 4725</strain>
    </source>
</reference>
<organism evidence="2 3">
    <name type="scientific">Blastococcus aggregatus</name>
    <dbReference type="NCBI Taxonomy" id="38502"/>
    <lineage>
        <taxon>Bacteria</taxon>
        <taxon>Bacillati</taxon>
        <taxon>Actinomycetota</taxon>
        <taxon>Actinomycetes</taxon>
        <taxon>Geodermatophilales</taxon>
        <taxon>Geodermatophilaceae</taxon>
        <taxon>Blastococcus</taxon>
    </lineage>
</organism>
<dbReference type="Proteomes" id="UP000219435">
    <property type="component" value="Unassembled WGS sequence"/>
</dbReference>
<feature type="region of interest" description="Disordered" evidence="1">
    <location>
        <begin position="1"/>
        <end position="63"/>
    </location>
</feature>
<feature type="compositionally biased region" description="Basic and acidic residues" evidence="1">
    <location>
        <begin position="1"/>
        <end position="13"/>
    </location>
</feature>
<evidence type="ECO:0000313" key="3">
    <source>
        <dbReference type="Proteomes" id="UP000219435"/>
    </source>
</evidence>
<dbReference type="EMBL" id="OBQI01000003">
    <property type="protein sequence ID" value="SOC49381.1"/>
    <property type="molecule type" value="Genomic_DNA"/>
</dbReference>
<protein>
    <submittedName>
        <fullName evidence="2">Uncharacterized protein</fullName>
    </submittedName>
</protein>
<gene>
    <name evidence="2" type="ORF">SAMN05660748_2103</name>
</gene>